<dbReference type="PANTHER" id="PTHR10947:SF0">
    <property type="entry name" value="PHENYLALANINE--TRNA LIGASE BETA SUBUNIT"/>
    <property type="match status" value="1"/>
</dbReference>
<dbReference type="PROSITE" id="PS51483">
    <property type="entry name" value="B5"/>
    <property type="match status" value="1"/>
</dbReference>
<keyword evidence="9 11" id="KW-0030">Aminoacyl-tRNA synthetase</keyword>
<dbReference type="SUPFAM" id="SSF55681">
    <property type="entry name" value="Class II aaRS and biotin synthetases"/>
    <property type="match status" value="1"/>
</dbReference>
<keyword evidence="5 11" id="KW-0547">Nucleotide-binding</keyword>
<dbReference type="PROSITE" id="PS51447">
    <property type="entry name" value="FDX_ACB"/>
    <property type="match status" value="1"/>
</dbReference>
<name>A0A517TC94_9PLAN</name>
<gene>
    <name evidence="11 14" type="primary">pheT</name>
    <name evidence="14" type="ORF">V22_32550</name>
</gene>
<dbReference type="InterPro" id="IPR009061">
    <property type="entry name" value="DNA-bd_dom_put_sf"/>
</dbReference>
<keyword evidence="11" id="KW-0963">Cytoplasm</keyword>
<dbReference type="NCBIfam" id="TIGR00472">
    <property type="entry name" value="pheT_bact"/>
    <property type="match status" value="1"/>
</dbReference>
<evidence type="ECO:0000256" key="4">
    <source>
        <dbReference type="ARBA" id="ARBA00022723"/>
    </source>
</evidence>
<dbReference type="OrthoDB" id="9805455at2"/>
<feature type="binding site" evidence="11">
    <location>
        <position position="349"/>
    </location>
    <ligand>
        <name>Mg(2+)</name>
        <dbReference type="ChEBI" id="CHEBI:18420"/>
        <note>shared with alpha subunit</note>
    </ligand>
</feature>
<dbReference type="Gene3D" id="3.30.56.10">
    <property type="match status" value="2"/>
</dbReference>
<evidence type="ECO:0000313" key="14">
    <source>
        <dbReference type="EMBL" id="QDT65991.1"/>
    </source>
</evidence>
<reference evidence="14 15" key="1">
    <citation type="submission" date="2019-02" db="EMBL/GenBank/DDBJ databases">
        <title>Deep-cultivation of Planctomycetes and their phenomic and genomic characterization uncovers novel biology.</title>
        <authorList>
            <person name="Wiegand S."/>
            <person name="Jogler M."/>
            <person name="Boedeker C."/>
            <person name="Pinto D."/>
            <person name="Vollmers J."/>
            <person name="Rivas-Marin E."/>
            <person name="Kohn T."/>
            <person name="Peeters S.H."/>
            <person name="Heuer A."/>
            <person name="Rast P."/>
            <person name="Oberbeckmann S."/>
            <person name="Bunk B."/>
            <person name="Jeske O."/>
            <person name="Meyerdierks A."/>
            <person name="Storesund J.E."/>
            <person name="Kallscheuer N."/>
            <person name="Luecker S."/>
            <person name="Lage O.M."/>
            <person name="Pohl T."/>
            <person name="Merkel B.J."/>
            <person name="Hornburger P."/>
            <person name="Mueller R.-W."/>
            <person name="Bruemmer F."/>
            <person name="Labrenz M."/>
            <person name="Spormann A.M."/>
            <person name="Op den Camp H."/>
            <person name="Overmann J."/>
            <person name="Amann R."/>
            <person name="Jetten M.S.M."/>
            <person name="Mascher T."/>
            <person name="Medema M.H."/>
            <person name="Devos D.P."/>
            <person name="Kaster A.-K."/>
            <person name="Ovreas L."/>
            <person name="Rohde M."/>
            <person name="Galperin M.Y."/>
            <person name="Jogler C."/>
        </authorList>
    </citation>
    <scope>NUCLEOTIDE SEQUENCE [LARGE SCALE GENOMIC DNA]</scope>
    <source>
        <strain evidence="14 15">V22</strain>
    </source>
</reference>
<evidence type="ECO:0000256" key="1">
    <source>
        <dbReference type="ARBA" id="ARBA00008653"/>
    </source>
</evidence>
<dbReference type="AlphaFoldDB" id="A0A517TC94"/>
<comment type="subcellular location">
    <subcellularLocation>
        <location evidence="11">Cytoplasm</location>
    </subcellularLocation>
</comment>
<dbReference type="GO" id="GO:0009328">
    <property type="term" value="C:phenylalanine-tRNA ligase complex"/>
    <property type="evidence" value="ECO:0007669"/>
    <property type="project" value="TreeGrafter"/>
</dbReference>
<dbReference type="SMART" id="SM00873">
    <property type="entry name" value="B3_4"/>
    <property type="match status" value="1"/>
</dbReference>
<dbReference type="GO" id="GO:0004826">
    <property type="term" value="F:phenylalanine-tRNA ligase activity"/>
    <property type="evidence" value="ECO:0007669"/>
    <property type="project" value="UniProtKB-UniRule"/>
</dbReference>
<evidence type="ECO:0000313" key="15">
    <source>
        <dbReference type="Proteomes" id="UP000319976"/>
    </source>
</evidence>
<dbReference type="HAMAP" id="MF_00283">
    <property type="entry name" value="Phe_tRNA_synth_beta1"/>
    <property type="match status" value="1"/>
</dbReference>
<feature type="binding site" evidence="11">
    <location>
        <position position="352"/>
    </location>
    <ligand>
        <name>Mg(2+)</name>
        <dbReference type="ChEBI" id="CHEBI:18420"/>
        <note>shared with alpha subunit</note>
    </ligand>
</feature>
<keyword evidence="3 11" id="KW-0436">Ligase</keyword>
<feature type="domain" description="B5" evidence="13">
    <location>
        <begin position="288"/>
        <end position="365"/>
    </location>
</feature>
<comment type="catalytic activity">
    <reaction evidence="10 11">
        <text>tRNA(Phe) + L-phenylalanine + ATP = L-phenylalanyl-tRNA(Phe) + AMP + diphosphate + H(+)</text>
        <dbReference type="Rhea" id="RHEA:19413"/>
        <dbReference type="Rhea" id="RHEA-COMP:9668"/>
        <dbReference type="Rhea" id="RHEA-COMP:9699"/>
        <dbReference type="ChEBI" id="CHEBI:15378"/>
        <dbReference type="ChEBI" id="CHEBI:30616"/>
        <dbReference type="ChEBI" id="CHEBI:33019"/>
        <dbReference type="ChEBI" id="CHEBI:58095"/>
        <dbReference type="ChEBI" id="CHEBI:78442"/>
        <dbReference type="ChEBI" id="CHEBI:78531"/>
        <dbReference type="ChEBI" id="CHEBI:456215"/>
        <dbReference type="EC" id="6.1.1.20"/>
    </reaction>
</comment>
<feature type="binding site" evidence="11">
    <location>
        <position position="353"/>
    </location>
    <ligand>
        <name>Mg(2+)</name>
        <dbReference type="ChEBI" id="CHEBI:18420"/>
        <note>shared with alpha subunit</note>
    </ligand>
</feature>
<protein>
    <recommendedName>
        <fullName evidence="11">Phenylalanine--tRNA ligase beta subunit</fullName>
        <ecNumber evidence="11">6.1.1.20</ecNumber>
    </recommendedName>
    <alternativeName>
        <fullName evidence="11">Phenylalanyl-tRNA synthetase beta subunit</fullName>
        <shortName evidence="11">PheRS</shortName>
    </alternativeName>
</protein>
<dbReference type="GO" id="GO:0000287">
    <property type="term" value="F:magnesium ion binding"/>
    <property type="evidence" value="ECO:0007669"/>
    <property type="project" value="UniProtKB-UniRule"/>
</dbReference>
<dbReference type="InterPro" id="IPR041616">
    <property type="entry name" value="PheRS_beta_core"/>
</dbReference>
<dbReference type="InterPro" id="IPR020825">
    <property type="entry name" value="Phe-tRNA_synthase-like_B3/B4"/>
</dbReference>
<dbReference type="GO" id="GO:0005524">
    <property type="term" value="F:ATP binding"/>
    <property type="evidence" value="ECO:0007669"/>
    <property type="project" value="UniProtKB-UniRule"/>
</dbReference>
<accession>A0A517TC94</accession>
<dbReference type="InterPro" id="IPR045060">
    <property type="entry name" value="Phe-tRNA-ligase_IIc_bsu"/>
</dbReference>
<comment type="similarity">
    <text evidence="1 11">Belongs to the phenylalanyl-tRNA synthetase beta subunit family. Type 1 subfamily.</text>
</comment>
<keyword evidence="7 11" id="KW-0460">Magnesium</keyword>
<evidence type="ECO:0000256" key="7">
    <source>
        <dbReference type="ARBA" id="ARBA00022842"/>
    </source>
</evidence>
<evidence type="ECO:0000259" key="12">
    <source>
        <dbReference type="PROSITE" id="PS51447"/>
    </source>
</evidence>
<dbReference type="InterPro" id="IPR036690">
    <property type="entry name" value="Fdx_antiC-bd_sf"/>
</dbReference>
<comment type="subunit">
    <text evidence="2 11">Tetramer of two alpha and two beta subunits.</text>
</comment>
<dbReference type="Gene3D" id="3.30.930.10">
    <property type="entry name" value="Bira Bifunctional Protein, Domain 2"/>
    <property type="match status" value="1"/>
</dbReference>
<dbReference type="InterPro" id="IPR005146">
    <property type="entry name" value="B3/B4_tRNA-bd"/>
</dbReference>
<dbReference type="Pfam" id="PF03483">
    <property type="entry name" value="B3_4"/>
    <property type="match status" value="1"/>
</dbReference>
<feature type="binding site" evidence="11">
    <location>
        <position position="343"/>
    </location>
    <ligand>
        <name>Mg(2+)</name>
        <dbReference type="ChEBI" id="CHEBI:18420"/>
        <note>shared with alpha subunit</note>
    </ligand>
</feature>
<keyword evidence="6 11" id="KW-0067">ATP-binding</keyword>
<dbReference type="EC" id="6.1.1.20" evidence="11"/>
<dbReference type="KEGG" id="chya:V22_32550"/>
<evidence type="ECO:0000256" key="5">
    <source>
        <dbReference type="ARBA" id="ARBA00022741"/>
    </source>
</evidence>
<comment type="cofactor">
    <cofactor evidence="11">
        <name>Mg(2+)</name>
        <dbReference type="ChEBI" id="CHEBI:18420"/>
    </cofactor>
    <text evidence="11">Binds 2 magnesium ions per tetramer.</text>
</comment>
<sequence length="673" mass="74568">MIVSVDWLKDYVKLPGSTEELTDKLTFSGLNLEGVETPGDDIAIDLEVTSNRPDCLGHIGVAREISVLYDTELKLPEPKLSPSSEKTSEATSVTIECPDACPRYVARLIRGVKIGPSPEWLVKRLATLGINSVNNVVDATNYVMFETGQPFHAFDFAKLVGGKIVVRYAKPGEKIEAIDHQTYELAPTMCVIADAEQPVAVAGVMGGASTEISDKTIDILLETAEFAPLSVRHTARTLKLFSPSQYRFERLVDSEALDWNSQRCAELIVQLAGGEVSDGVVFAGSTAEPREPITLRFAQIERLLGISIPEEESTRILTALGMEEVESNGKGTGKFIPPSWRPDLTREVDLIEEVARIHGYDELPNDAILPVAVPTLPHADLVRHKIREVLTSLGVSEAITLSFVSMDQQQLFNPNKITEPLTVEHSTRRLENVLRTSLIPSLLQCRRENERRGVFDADLFEIAKIYLRSEPGNPEAEPTMLGIVSGGNFGELKGQLETLLETLCPAHRLTARACELEELTTGYAAELFLDDEPIGWMGILSSRIQESSLLDLRDEVTVAELKLEPVYQRANLNRTYEPLPQFPAMDRDINFMLDEDVSWEQLRQTMETSGGELLERVDYVSQFRGSQLGANKKSYVARLVFRSATGTLVSDQVDAEQKKIVDACTKELNAVQR</sequence>
<keyword evidence="8 11" id="KW-0648">Protein biosynthesis</keyword>
<dbReference type="InterPro" id="IPR004532">
    <property type="entry name" value="Phe-tRNA-ligase_IIc_bsu_bact"/>
</dbReference>
<keyword evidence="15" id="KW-1185">Reference proteome</keyword>
<evidence type="ECO:0000256" key="10">
    <source>
        <dbReference type="ARBA" id="ARBA00049255"/>
    </source>
</evidence>
<dbReference type="FunFam" id="3.30.56.10:FF:000001">
    <property type="entry name" value="Phenylalanine--tRNA ligase beta subunit"/>
    <property type="match status" value="1"/>
</dbReference>
<dbReference type="EMBL" id="CP036316">
    <property type="protein sequence ID" value="QDT65991.1"/>
    <property type="molecule type" value="Genomic_DNA"/>
</dbReference>
<dbReference type="Pfam" id="PF03484">
    <property type="entry name" value="B5"/>
    <property type="match status" value="1"/>
</dbReference>
<evidence type="ECO:0000256" key="2">
    <source>
        <dbReference type="ARBA" id="ARBA00011209"/>
    </source>
</evidence>
<proteinExistence type="inferred from homology"/>
<dbReference type="InterPro" id="IPR005147">
    <property type="entry name" value="tRNA_synthase_B5-dom"/>
</dbReference>
<organism evidence="14 15">
    <name type="scientific">Calycomorphotria hydatis</name>
    <dbReference type="NCBI Taxonomy" id="2528027"/>
    <lineage>
        <taxon>Bacteria</taxon>
        <taxon>Pseudomonadati</taxon>
        <taxon>Planctomycetota</taxon>
        <taxon>Planctomycetia</taxon>
        <taxon>Planctomycetales</taxon>
        <taxon>Planctomycetaceae</taxon>
        <taxon>Calycomorphotria</taxon>
    </lineage>
</organism>
<dbReference type="PANTHER" id="PTHR10947">
    <property type="entry name" value="PHENYLALANYL-TRNA SYNTHETASE BETA CHAIN AND LEUCINE-RICH REPEAT-CONTAINING PROTEIN 47"/>
    <property type="match status" value="1"/>
</dbReference>
<dbReference type="GO" id="GO:0003723">
    <property type="term" value="F:RNA binding"/>
    <property type="evidence" value="ECO:0007669"/>
    <property type="project" value="InterPro"/>
</dbReference>
<evidence type="ECO:0000256" key="11">
    <source>
        <dbReference type="HAMAP-Rule" id="MF_00283"/>
    </source>
</evidence>
<dbReference type="SUPFAM" id="SSF56037">
    <property type="entry name" value="PheT/TilS domain"/>
    <property type="match status" value="1"/>
</dbReference>
<evidence type="ECO:0000256" key="9">
    <source>
        <dbReference type="ARBA" id="ARBA00023146"/>
    </source>
</evidence>
<dbReference type="SUPFAM" id="SSF46955">
    <property type="entry name" value="Putative DNA-binding domain"/>
    <property type="match status" value="2"/>
</dbReference>
<dbReference type="Pfam" id="PF17759">
    <property type="entry name" value="tRNA_synthFbeta"/>
    <property type="match status" value="1"/>
</dbReference>
<dbReference type="Proteomes" id="UP000319976">
    <property type="component" value="Chromosome"/>
</dbReference>
<dbReference type="Gene3D" id="3.50.40.10">
    <property type="entry name" value="Phenylalanyl-trna Synthetase, Chain B, domain 3"/>
    <property type="match status" value="1"/>
</dbReference>
<dbReference type="SUPFAM" id="SSF54991">
    <property type="entry name" value="Anticodon-binding domain of PheRS"/>
    <property type="match status" value="1"/>
</dbReference>
<dbReference type="InterPro" id="IPR045864">
    <property type="entry name" value="aa-tRNA-synth_II/BPL/LPL"/>
</dbReference>
<evidence type="ECO:0000256" key="8">
    <source>
        <dbReference type="ARBA" id="ARBA00022917"/>
    </source>
</evidence>
<dbReference type="RefSeq" id="WP_145264727.1">
    <property type="nucleotide sequence ID" value="NZ_CP036316.1"/>
</dbReference>
<dbReference type="Gene3D" id="3.30.70.380">
    <property type="entry name" value="Ferrodoxin-fold anticodon-binding domain"/>
    <property type="match status" value="1"/>
</dbReference>
<dbReference type="GO" id="GO:0006432">
    <property type="term" value="P:phenylalanyl-tRNA aminoacylation"/>
    <property type="evidence" value="ECO:0007669"/>
    <property type="project" value="UniProtKB-UniRule"/>
</dbReference>
<keyword evidence="4 11" id="KW-0479">Metal-binding</keyword>
<dbReference type="InterPro" id="IPR005121">
    <property type="entry name" value="Fdx_antiC-bd"/>
</dbReference>
<evidence type="ECO:0000256" key="6">
    <source>
        <dbReference type="ARBA" id="ARBA00022840"/>
    </source>
</evidence>
<dbReference type="SMART" id="SM00874">
    <property type="entry name" value="B5"/>
    <property type="match status" value="1"/>
</dbReference>
<dbReference type="Pfam" id="PF03147">
    <property type="entry name" value="FDX-ACB"/>
    <property type="match status" value="1"/>
</dbReference>
<feature type="domain" description="FDX-ACB" evidence="12">
    <location>
        <begin position="580"/>
        <end position="673"/>
    </location>
</feature>
<evidence type="ECO:0000256" key="3">
    <source>
        <dbReference type="ARBA" id="ARBA00022598"/>
    </source>
</evidence>
<evidence type="ECO:0000259" key="13">
    <source>
        <dbReference type="PROSITE" id="PS51483"/>
    </source>
</evidence>
<dbReference type="SMART" id="SM00896">
    <property type="entry name" value="FDX-ACB"/>
    <property type="match status" value="1"/>
</dbReference>